<dbReference type="InterPro" id="IPR013780">
    <property type="entry name" value="Glyco_hydro_b"/>
</dbReference>
<dbReference type="Gene3D" id="3.20.20.80">
    <property type="entry name" value="Glycosidases"/>
    <property type="match status" value="2"/>
</dbReference>
<evidence type="ECO:0000256" key="2">
    <source>
        <dbReference type="ARBA" id="ARBA00022801"/>
    </source>
</evidence>
<accession>A0A0E9NJ77</accession>
<dbReference type="InterPro" id="IPR001547">
    <property type="entry name" value="Glyco_hydro_5"/>
</dbReference>
<keyword evidence="4" id="KW-0472">Membrane</keyword>
<feature type="domain" description="Glycoside hydrolase family 5 C-terminal" evidence="6">
    <location>
        <begin position="583"/>
        <end position="645"/>
    </location>
</feature>
<dbReference type="AlphaFoldDB" id="A0A0E9NJ77"/>
<dbReference type="GO" id="GO:1904462">
    <property type="term" value="P:ergosteryl 3-beta-D-glucoside catabolic process"/>
    <property type="evidence" value="ECO:0007669"/>
    <property type="project" value="TreeGrafter"/>
</dbReference>
<dbReference type="InterPro" id="IPR017853">
    <property type="entry name" value="GH"/>
</dbReference>
<dbReference type="RefSeq" id="XP_019021228.1">
    <property type="nucleotide sequence ID" value="XM_019168111.1"/>
</dbReference>
<dbReference type="Proteomes" id="UP000033140">
    <property type="component" value="Unassembled WGS sequence"/>
</dbReference>
<dbReference type="PANTHER" id="PTHR31308:SF5">
    <property type="entry name" value="ERGOSTERYL-BETA-GLUCOSIDASE"/>
    <property type="match status" value="1"/>
</dbReference>
<reference evidence="7 8" key="2">
    <citation type="journal article" date="2014" name="J. Gen. Appl. Microbiol.">
        <title>The early diverging ascomycetous budding yeast Saitoella complicata has three histone deacetylases belonging to the Clr6, Hos2, and Rpd3 lineages.</title>
        <authorList>
            <person name="Nishida H."/>
            <person name="Matsumoto T."/>
            <person name="Kondo S."/>
            <person name="Hamamoto M."/>
            <person name="Yoshikawa H."/>
        </authorList>
    </citation>
    <scope>NUCLEOTIDE SEQUENCE [LARGE SCALE GENOMIC DNA]</scope>
    <source>
        <strain evidence="7 8">NRRL Y-17804</strain>
    </source>
</reference>
<evidence type="ECO:0000259" key="6">
    <source>
        <dbReference type="Pfam" id="PF18564"/>
    </source>
</evidence>
<dbReference type="Gene3D" id="2.60.40.1180">
    <property type="entry name" value="Golgi alpha-mannosidase II"/>
    <property type="match status" value="1"/>
</dbReference>
<sequence length="722" mass="81943">MPVTCDANDFAYIKASTLSSNGRQFTDEFGRTLSLRGLNVGGDTKLPSSVSSDGKLSFVGRPFPLEEARQRLEQMKAWGVGMLRWLVTWEALEHRAPGIYDDDYVSYLIAVLKIAKNLGLLVFIDIHQDVWSRHSGGSGAPEWTFELAGLDVTKLRETHAASLLSEEEKGELGADAGPSGRLWPTNYSKFAVGTMFTLFFAGSTFAPSFEHPKFPGENIQDILQKYYIAALSHLARRLKKAKLTNVVGWDLMNEPHHGWIGLKDLRRYNEDKELHLGAMPTAVEGMYLAAGIPMSVPYYERSWPHPTRKTGTRLMNKEGVSVWKEERKDIWRAEGVWDVNGTGTPSLLKPTYFTKDPRNRAEIDFRRDFYAPFVQKLTIELRSILGLDTWIFLEPVPNESPKWIMPNDGLGKVCYAPHWYDLRVLFEKEFSPKVSFNVQALSNGSRNLLAHTYLGLNGLLKNYTTQFKTFVDDLRHFPINTPVLIGETGVPFDQNDRHGYKTGDWTLPSQQLEAMLGAMEKNLILNYTLWTYSAGNNGPETAGDKWNLEDLSLISQHSSVKDLNGGAHEGIYDNLRVTDVFIRPYAPKVAGEVKEMIWDPKKKLFKLVFMPNVVKDEEDYGRRITEIFIPRIHFPKGLKLIERAGKEKKIVLEPKIKYGDITEDQTVYYMHEVGQDLVTLEFSDPEHEVEEKSAVSWTLILTLMLPLLVLLLALGSRKGYLE</sequence>
<dbReference type="Pfam" id="PF18564">
    <property type="entry name" value="Glyco_hydro_5_C"/>
    <property type="match status" value="1"/>
</dbReference>
<organism evidence="7 8">
    <name type="scientific">Saitoella complicata (strain BCRC 22490 / CBS 7301 / JCM 7358 / NBRC 10748 / NRRL Y-17804)</name>
    <dbReference type="NCBI Taxonomy" id="698492"/>
    <lineage>
        <taxon>Eukaryota</taxon>
        <taxon>Fungi</taxon>
        <taxon>Dikarya</taxon>
        <taxon>Ascomycota</taxon>
        <taxon>Taphrinomycotina</taxon>
        <taxon>Taphrinomycotina incertae sedis</taxon>
        <taxon>Saitoella</taxon>
    </lineage>
</organism>
<feature type="transmembrane region" description="Helical" evidence="4">
    <location>
        <begin position="694"/>
        <end position="714"/>
    </location>
</feature>
<evidence type="ECO:0000313" key="7">
    <source>
        <dbReference type="EMBL" id="GAO49894.1"/>
    </source>
</evidence>
<dbReference type="GO" id="GO:0050295">
    <property type="term" value="F:steryl-beta-glucosidase activity"/>
    <property type="evidence" value="ECO:0007669"/>
    <property type="project" value="TreeGrafter"/>
</dbReference>
<keyword evidence="4" id="KW-0812">Transmembrane</keyword>
<reference evidence="7 8" key="1">
    <citation type="journal article" date="2011" name="J. Gen. Appl. Microbiol.">
        <title>Draft genome sequencing of the enigmatic yeast Saitoella complicata.</title>
        <authorList>
            <person name="Nishida H."/>
            <person name="Hamamoto M."/>
            <person name="Sugiyama J."/>
        </authorList>
    </citation>
    <scope>NUCLEOTIDE SEQUENCE [LARGE SCALE GENOMIC DNA]</scope>
    <source>
        <strain evidence="7 8">NRRL Y-17804</strain>
    </source>
</reference>
<evidence type="ECO:0000256" key="1">
    <source>
        <dbReference type="ARBA" id="ARBA00005641"/>
    </source>
</evidence>
<reference evidence="7 8" key="3">
    <citation type="journal article" date="2015" name="Genome Announc.">
        <title>Draft Genome Sequence of the Archiascomycetous Yeast Saitoella complicata.</title>
        <authorList>
            <person name="Yamauchi K."/>
            <person name="Kondo S."/>
            <person name="Hamamoto M."/>
            <person name="Takahashi Y."/>
            <person name="Ogura Y."/>
            <person name="Hayashi T."/>
            <person name="Nishida H."/>
        </authorList>
    </citation>
    <scope>NUCLEOTIDE SEQUENCE [LARGE SCALE GENOMIC DNA]</scope>
    <source>
        <strain evidence="7 8">NRRL Y-17804</strain>
    </source>
</reference>
<dbReference type="InterPro" id="IPR018087">
    <property type="entry name" value="Glyco_hydro_5_CS"/>
</dbReference>
<name>A0A0E9NJ77_SAICN</name>
<evidence type="ECO:0000313" key="8">
    <source>
        <dbReference type="Proteomes" id="UP000033140"/>
    </source>
</evidence>
<dbReference type="OrthoDB" id="9971853at2759"/>
<evidence type="ECO:0000256" key="4">
    <source>
        <dbReference type="SAM" id="Phobius"/>
    </source>
</evidence>
<comment type="similarity">
    <text evidence="1">Belongs to the glycosyl hydrolase 5 (cellulase A) family.</text>
</comment>
<keyword evidence="2" id="KW-0378">Hydrolase</keyword>
<dbReference type="OMA" id="NEFIPPW"/>
<proteinExistence type="inferred from homology"/>
<evidence type="ECO:0000256" key="3">
    <source>
        <dbReference type="ARBA" id="ARBA00023295"/>
    </source>
</evidence>
<keyword evidence="4" id="KW-1133">Transmembrane helix</keyword>
<dbReference type="PANTHER" id="PTHR31308">
    <property type="match status" value="1"/>
</dbReference>
<dbReference type="SUPFAM" id="SSF51445">
    <property type="entry name" value="(Trans)glycosidases"/>
    <property type="match status" value="1"/>
</dbReference>
<dbReference type="STRING" id="698492.A0A0E9NJ77"/>
<keyword evidence="8" id="KW-1185">Reference proteome</keyword>
<gene>
    <name evidence="7" type="ORF">G7K_4031-t1</name>
</gene>
<dbReference type="Pfam" id="PF00150">
    <property type="entry name" value="Cellulase"/>
    <property type="match status" value="1"/>
</dbReference>
<dbReference type="EMBL" id="BACD03000027">
    <property type="protein sequence ID" value="GAO49894.1"/>
    <property type="molecule type" value="Genomic_DNA"/>
</dbReference>
<dbReference type="InterPro" id="IPR052066">
    <property type="entry name" value="Glycosphingolipid_Hydrolases"/>
</dbReference>
<evidence type="ECO:0008006" key="9">
    <source>
        <dbReference type="Google" id="ProtNLM"/>
    </source>
</evidence>
<dbReference type="PROSITE" id="PS00659">
    <property type="entry name" value="GLYCOSYL_HYDROL_F5"/>
    <property type="match status" value="1"/>
</dbReference>
<keyword evidence="3" id="KW-0326">Glycosidase</keyword>
<evidence type="ECO:0000259" key="5">
    <source>
        <dbReference type="Pfam" id="PF00150"/>
    </source>
</evidence>
<dbReference type="GO" id="GO:0000272">
    <property type="term" value="P:polysaccharide catabolic process"/>
    <property type="evidence" value="ECO:0007669"/>
    <property type="project" value="InterPro"/>
</dbReference>
<comment type="caution">
    <text evidence="7">The sequence shown here is derived from an EMBL/GenBank/DDBJ whole genome shotgun (WGS) entry which is preliminary data.</text>
</comment>
<dbReference type="InterPro" id="IPR041036">
    <property type="entry name" value="GH5_C"/>
</dbReference>
<feature type="domain" description="Glycoside hydrolase family 5" evidence="5">
    <location>
        <begin position="67"/>
        <end position="131"/>
    </location>
</feature>
<protein>
    <recommendedName>
        <fullName evidence="9">Glycoside hydrolase family 5 domain-containing protein</fullName>
    </recommendedName>
</protein>